<gene>
    <name evidence="1" type="ORF">M378DRAFT_94846</name>
</gene>
<dbReference type="EMBL" id="KN818222">
    <property type="protein sequence ID" value="KIL71844.1"/>
    <property type="molecule type" value="Genomic_DNA"/>
</dbReference>
<dbReference type="GO" id="GO:0030687">
    <property type="term" value="C:preribosome, large subunit precursor"/>
    <property type="evidence" value="ECO:0007669"/>
    <property type="project" value="TreeGrafter"/>
</dbReference>
<dbReference type="STRING" id="946122.A0A0C2TWK5"/>
<dbReference type="Proteomes" id="UP000054549">
    <property type="component" value="Unassembled WGS sequence"/>
</dbReference>
<dbReference type="GO" id="GO:0090730">
    <property type="term" value="C:Las1 complex"/>
    <property type="evidence" value="ECO:0007669"/>
    <property type="project" value="InterPro"/>
</dbReference>
<protein>
    <recommendedName>
        <fullName evidence="3">Las1-domain-containing protein</fullName>
    </recommendedName>
</protein>
<reference evidence="1 2" key="1">
    <citation type="submission" date="2014-04" db="EMBL/GenBank/DDBJ databases">
        <title>Evolutionary Origins and Diversification of the Mycorrhizal Mutualists.</title>
        <authorList>
            <consortium name="DOE Joint Genome Institute"/>
            <consortium name="Mycorrhizal Genomics Consortium"/>
            <person name="Kohler A."/>
            <person name="Kuo A."/>
            <person name="Nagy L.G."/>
            <person name="Floudas D."/>
            <person name="Copeland A."/>
            <person name="Barry K.W."/>
            <person name="Cichocki N."/>
            <person name="Veneault-Fourrey C."/>
            <person name="LaButti K."/>
            <person name="Lindquist E.A."/>
            <person name="Lipzen A."/>
            <person name="Lundell T."/>
            <person name="Morin E."/>
            <person name="Murat C."/>
            <person name="Riley R."/>
            <person name="Ohm R."/>
            <person name="Sun H."/>
            <person name="Tunlid A."/>
            <person name="Henrissat B."/>
            <person name="Grigoriev I.V."/>
            <person name="Hibbett D.S."/>
            <person name="Martin F."/>
        </authorList>
    </citation>
    <scope>NUCLEOTIDE SEQUENCE [LARGE SCALE GENOMIC DNA]</scope>
    <source>
        <strain evidence="1 2">Koide BX008</strain>
    </source>
</reference>
<dbReference type="GO" id="GO:0000460">
    <property type="term" value="P:maturation of 5.8S rRNA"/>
    <property type="evidence" value="ECO:0007669"/>
    <property type="project" value="TreeGrafter"/>
</dbReference>
<evidence type="ECO:0000313" key="2">
    <source>
        <dbReference type="Proteomes" id="UP000054549"/>
    </source>
</evidence>
<dbReference type="InterPro" id="IPR007174">
    <property type="entry name" value="Las1"/>
</dbReference>
<evidence type="ECO:0008006" key="3">
    <source>
        <dbReference type="Google" id="ProtNLM"/>
    </source>
</evidence>
<dbReference type="PANTHER" id="PTHR15002">
    <property type="entry name" value="RIBOSOMAL BIOGENESIS PROTEIN LAS1L"/>
    <property type="match status" value="1"/>
</dbReference>
<sequence length="374" mass="41828">MRLPRRVPWSSTADLEELCSWIYSEEADHDSRLRAIHRLSAWRAITYLPHALESTLSLLVVTVQDTTHTNSLLLRQAYAAALLRLVNGFVDPLQLGTYARSIASIAHQLGLPQWLVELRHAATHEELPSLELLREAAEETKTWLLHNYFLPTLNPSSAVNHLNTQPLQPLAPLLKQYKALVKITVRDVSSASTHKPVITALIKDIERWVSEAKVVANLAAGDFGWENGKGFDRLNIDDHETDRWALDKLCAGLLEKGALVPRSKKKRLLPADTYAPPTVSVQIWSPLLHSLQKLHPDLSSILCSNIVAYLTGGGTDKVDSTFAACLARWLFWLVEKWESAGAQEHEQSLKKEVVVTLMQALGHAMSEPHKNVDE</sequence>
<keyword evidence="2" id="KW-1185">Reference proteome</keyword>
<dbReference type="FunCoup" id="A0A0C2TWK5">
    <property type="interactions" value="8"/>
</dbReference>
<organism evidence="1 2">
    <name type="scientific">Amanita muscaria (strain Koide BX008)</name>
    <dbReference type="NCBI Taxonomy" id="946122"/>
    <lineage>
        <taxon>Eukaryota</taxon>
        <taxon>Fungi</taxon>
        <taxon>Dikarya</taxon>
        <taxon>Basidiomycota</taxon>
        <taxon>Agaricomycotina</taxon>
        <taxon>Agaricomycetes</taxon>
        <taxon>Agaricomycetidae</taxon>
        <taxon>Agaricales</taxon>
        <taxon>Pluteineae</taxon>
        <taxon>Amanitaceae</taxon>
        <taxon>Amanita</taxon>
    </lineage>
</organism>
<dbReference type="OrthoDB" id="10263222at2759"/>
<dbReference type="PANTHER" id="PTHR15002:SF0">
    <property type="entry name" value="RIBOSOMAL BIOGENESIS PROTEIN LAS1L"/>
    <property type="match status" value="1"/>
</dbReference>
<dbReference type="GO" id="GO:0000470">
    <property type="term" value="P:maturation of LSU-rRNA"/>
    <property type="evidence" value="ECO:0007669"/>
    <property type="project" value="TreeGrafter"/>
</dbReference>
<dbReference type="HOGENOM" id="CLU_031483_0_0_1"/>
<proteinExistence type="predicted"/>
<dbReference type="GO" id="GO:0004519">
    <property type="term" value="F:endonuclease activity"/>
    <property type="evidence" value="ECO:0007669"/>
    <property type="project" value="InterPro"/>
</dbReference>
<accession>A0A0C2TWK5</accession>
<dbReference type="Pfam" id="PF04031">
    <property type="entry name" value="Las1"/>
    <property type="match status" value="1"/>
</dbReference>
<dbReference type="AlphaFoldDB" id="A0A0C2TWK5"/>
<name>A0A0C2TWK5_AMAMK</name>
<dbReference type="InParanoid" id="A0A0C2TWK5"/>
<evidence type="ECO:0000313" key="1">
    <source>
        <dbReference type="EMBL" id="KIL71844.1"/>
    </source>
</evidence>